<protein>
    <submittedName>
        <fullName evidence="1">Uncharacterized protein</fullName>
    </submittedName>
</protein>
<gene>
    <name evidence="1" type="ORF">L6164_023994</name>
</gene>
<name>A0ACB9LW34_BAUVA</name>
<organism evidence="1 2">
    <name type="scientific">Bauhinia variegata</name>
    <name type="common">Purple orchid tree</name>
    <name type="synonym">Phanera variegata</name>
    <dbReference type="NCBI Taxonomy" id="167791"/>
    <lineage>
        <taxon>Eukaryota</taxon>
        <taxon>Viridiplantae</taxon>
        <taxon>Streptophyta</taxon>
        <taxon>Embryophyta</taxon>
        <taxon>Tracheophyta</taxon>
        <taxon>Spermatophyta</taxon>
        <taxon>Magnoliopsida</taxon>
        <taxon>eudicotyledons</taxon>
        <taxon>Gunneridae</taxon>
        <taxon>Pentapetalae</taxon>
        <taxon>rosids</taxon>
        <taxon>fabids</taxon>
        <taxon>Fabales</taxon>
        <taxon>Fabaceae</taxon>
        <taxon>Cercidoideae</taxon>
        <taxon>Cercideae</taxon>
        <taxon>Bauhiniinae</taxon>
        <taxon>Bauhinia</taxon>
    </lineage>
</organism>
<evidence type="ECO:0000313" key="1">
    <source>
        <dbReference type="EMBL" id="KAI4315973.1"/>
    </source>
</evidence>
<dbReference type="EMBL" id="CM039435">
    <property type="protein sequence ID" value="KAI4315973.1"/>
    <property type="molecule type" value="Genomic_DNA"/>
</dbReference>
<proteinExistence type="predicted"/>
<dbReference type="Proteomes" id="UP000828941">
    <property type="component" value="Chromosome 10"/>
</dbReference>
<keyword evidence="2" id="KW-1185">Reference proteome</keyword>
<accession>A0ACB9LW34</accession>
<comment type="caution">
    <text evidence="1">The sequence shown here is derived from an EMBL/GenBank/DDBJ whole genome shotgun (WGS) entry which is preliminary data.</text>
</comment>
<reference evidence="1 2" key="1">
    <citation type="journal article" date="2022" name="DNA Res.">
        <title>Chromosomal-level genome assembly of the orchid tree Bauhinia variegata (Leguminosae; Cercidoideae) supports the allotetraploid origin hypothesis of Bauhinia.</title>
        <authorList>
            <person name="Zhong Y."/>
            <person name="Chen Y."/>
            <person name="Zheng D."/>
            <person name="Pang J."/>
            <person name="Liu Y."/>
            <person name="Luo S."/>
            <person name="Meng S."/>
            <person name="Qian L."/>
            <person name="Wei D."/>
            <person name="Dai S."/>
            <person name="Zhou R."/>
        </authorList>
    </citation>
    <scope>NUCLEOTIDE SEQUENCE [LARGE SCALE GENOMIC DNA]</scope>
    <source>
        <strain evidence="1">BV-YZ2020</strain>
    </source>
</reference>
<sequence length="102" mass="11416">MEQQLHSQLVHLDHGSTLSAGNALITLYARCGVVESTYSIFPTMSYVDSISWNVKIVALAQHGHNVQAIQLYEEMLKEDILPERITFLTILYASSHTGLVKE</sequence>
<evidence type="ECO:0000313" key="2">
    <source>
        <dbReference type="Proteomes" id="UP000828941"/>
    </source>
</evidence>